<evidence type="ECO:0000313" key="4">
    <source>
        <dbReference type="Proteomes" id="UP001642484"/>
    </source>
</evidence>
<dbReference type="EMBL" id="CAXAMN010011113">
    <property type="protein sequence ID" value="CAK9034233.1"/>
    <property type="molecule type" value="Genomic_DNA"/>
</dbReference>
<feature type="region of interest" description="Disordered" evidence="2">
    <location>
        <begin position="866"/>
        <end position="888"/>
    </location>
</feature>
<keyword evidence="4" id="KW-1185">Reference proteome</keyword>
<evidence type="ECO:0000256" key="2">
    <source>
        <dbReference type="SAM" id="MobiDB-lite"/>
    </source>
</evidence>
<name>A0ABP0L6Q2_9DINO</name>
<reference evidence="3 4" key="1">
    <citation type="submission" date="2024-02" db="EMBL/GenBank/DDBJ databases">
        <authorList>
            <person name="Chen Y."/>
            <person name="Shah S."/>
            <person name="Dougan E. K."/>
            <person name="Thang M."/>
            <person name="Chan C."/>
        </authorList>
    </citation>
    <scope>NUCLEOTIDE SEQUENCE [LARGE SCALE GENOMIC DNA]</scope>
</reference>
<protein>
    <submittedName>
        <fullName evidence="3">Uncharacterized protein</fullName>
    </submittedName>
</protein>
<evidence type="ECO:0000256" key="1">
    <source>
        <dbReference type="SAM" id="Coils"/>
    </source>
</evidence>
<evidence type="ECO:0000313" key="3">
    <source>
        <dbReference type="EMBL" id="CAK9034233.1"/>
    </source>
</evidence>
<sequence length="888" mass="99858">MDELQGLVSRRFQLFTQLVMWTIELQKLEACLADAVPDGASEDSDFNAILMQLMAKDMRRVDGMDENLTFLKQQVDEVDVILSVVNSEMRSVRSDFDQKLSAAMLSKMDHHKAAEMLEGSGSKDVQDLEEKVKRLQDSQQQSMLKIAGLRSAHKHAEAQANFALEKLKRLQLEVGSIVDQVVTQQTRLDYLLVHGAAIQHDKDSGFRSIVSVGAGEKDKGDKPRKSLKGGATMPTRQFEKTKTEGADAVSPDAKLDASDEVNAARIAKMGRRLLELDSEVNRTVQELRGDLQATNKTLLAFLELLPRRLRRILQRQLFPEPAEEDEIKVEFKAGSDGTDAGKRHVMFDENVETRTFTVEEQDSRLPWQLAGEPDIKWSWCYKPRDEMGRDLAMCLEKFETDRDDFEAKIIQWLQTGGATPPPMPKSQAPAWNTLRDSDAIVANFSEDSGVMMPQMMHLEERLERLGSDMFNLRRAQDNDHVQKADREELQQLLARFKFFEKLNIPDLKIRIESLEGDTKFTAQNLADFSEKLYKVEAVAVPRTELTKVQKGFDELRSDHQAMKVELKEMSATTYNANRKFVHELGEAKAWTQQAITGLQKQKADAPDVAQLSEKVGKLEYSIKDNRRILGDLGGQEISAVVRRIILNLEDKIMVLEKKIDAISDARRKDSFRSIQEASPVHQSSYQSTEMQEAAVQSISEELSVMTEAVSKLKEDISVSKVHIDEMTQQGQQNLELASRLHVLVQSTALEGMDDEGTSLSLTRVQVMIAAAARQLVAGSKWITKETFDGRLEQIRGEYCKEIRQLQGRLDEISNKAQTNMAPVVTVPVAAKLPKMIFQRVPNQVPSEADRLGTAPANLVRPPVLIQPMSARAGARPATEGRPRGRQGQ</sequence>
<accession>A0ABP0L6Q2</accession>
<gene>
    <name evidence="3" type="ORF">CCMP2556_LOCUS19396</name>
</gene>
<feature type="compositionally biased region" description="Basic and acidic residues" evidence="2">
    <location>
        <begin position="215"/>
        <end position="224"/>
    </location>
</feature>
<dbReference type="Proteomes" id="UP001642484">
    <property type="component" value="Unassembled WGS sequence"/>
</dbReference>
<comment type="caution">
    <text evidence="3">The sequence shown here is derived from an EMBL/GenBank/DDBJ whole genome shotgun (WGS) entry which is preliminary data.</text>
</comment>
<feature type="region of interest" description="Disordered" evidence="2">
    <location>
        <begin position="214"/>
        <end position="254"/>
    </location>
</feature>
<organism evidence="3 4">
    <name type="scientific">Durusdinium trenchii</name>
    <dbReference type="NCBI Taxonomy" id="1381693"/>
    <lineage>
        <taxon>Eukaryota</taxon>
        <taxon>Sar</taxon>
        <taxon>Alveolata</taxon>
        <taxon>Dinophyceae</taxon>
        <taxon>Suessiales</taxon>
        <taxon>Symbiodiniaceae</taxon>
        <taxon>Durusdinium</taxon>
    </lineage>
</organism>
<keyword evidence="1" id="KW-0175">Coiled coil</keyword>
<proteinExistence type="predicted"/>
<feature type="coiled-coil region" evidence="1">
    <location>
        <begin position="125"/>
        <end position="173"/>
    </location>
</feature>